<keyword evidence="4" id="KW-0456">Lyase</keyword>
<dbReference type="Gene3D" id="2.40.420.10">
    <property type="entry name" value="conserved putative lor/sdh protein from methanococcus maripaludis s2 domain"/>
    <property type="match status" value="1"/>
</dbReference>
<keyword evidence="3" id="KW-0520">NAD</keyword>
<keyword evidence="2" id="KW-0547">Nucleotide-binding</keyword>
<dbReference type="InterPro" id="IPR029035">
    <property type="entry name" value="DHS-like_NAD/FAD-binding_dom"/>
</dbReference>
<dbReference type="InterPro" id="IPR005239">
    <property type="entry name" value="ArgZ/ArgE-like"/>
</dbReference>
<dbReference type="eggNOG" id="COG1915">
    <property type="taxonomic scope" value="Bacteria"/>
</dbReference>
<evidence type="ECO:0000256" key="5">
    <source>
        <dbReference type="ARBA" id="ARBA00066346"/>
    </source>
</evidence>
<dbReference type="OrthoDB" id="5386290at2"/>
<evidence type="ECO:0000259" key="8">
    <source>
        <dbReference type="Pfam" id="PF21571"/>
    </source>
</evidence>
<dbReference type="Pfam" id="PF04455">
    <property type="entry name" value="Saccharop_dh_N"/>
    <property type="match status" value="1"/>
</dbReference>
<dbReference type="InParanoid" id="Q01UV5"/>
<dbReference type="HOGENOM" id="CLU_056125_0_0_0"/>
<dbReference type="STRING" id="234267.Acid_5618"/>
<dbReference type="InterPro" id="IPR007545">
    <property type="entry name" value="LOR/SDH_bifunc_enz_cons_dom"/>
</dbReference>
<dbReference type="CDD" id="cd12144">
    <property type="entry name" value="SDH_N_domain"/>
    <property type="match status" value="1"/>
</dbReference>
<dbReference type="InterPro" id="IPR048963">
    <property type="entry name" value="ArgZ/ArgE-like_C_2nd"/>
</dbReference>
<dbReference type="EC" id="4.3.1.12" evidence="5"/>
<feature type="domain" description="LOR/SDH bifunctional enzyme conserved" evidence="6">
    <location>
        <begin position="5"/>
        <end position="103"/>
    </location>
</feature>
<dbReference type="KEGG" id="sus:Acid_5618"/>
<dbReference type="EMBL" id="CP000473">
    <property type="protein sequence ID" value="ABJ86565.1"/>
    <property type="molecule type" value="Genomic_DNA"/>
</dbReference>
<feature type="domain" description="Arginine dihydrolase ArgZ/ArgE-like C-terminal second subdomain" evidence="7">
    <location>
        <begin position="187"/>
        <end position="397"/>
    </location>
</feature>
<comment type="cofactor">
    <cofactor evidence="1">
        <name>NAD(+)</name>
        <dbReference type="ChEBI" id="CHEBI:57540"/>
    </cofactor>
</comment>
<sequence>MPFQEVVEAEGHLIDSHIMENIFDKVVEYHGRFEVEQFRIGKTNSEASYLRLKVETPDGELLDRLLHELLNLGCAPVDSSDASLATVDRDRCAPEDFYSTTNHKTHVRNGQRWIEVENQRMDAMVVVRDGRAYCRRLRDLKAGDAIVVGMRGIRVTPEAKERDRLSFAFMANSISSERQVETAVRQTAALLRHAVEQKQKVLVVAGPVVVHTGGAAGLASLIRGGWVHGVLSGNALGVHDIEAALFGTSLGVRLSDGRQEEHGHRNHMRAINAVNHAGSVAQAVAGGRLCQGILYECVKANVPFVLAGSLRDDGPLPDTITDMNEAQDAYAAQLKGAGLVLCLGSMLHSIATGNMLPSWVRIVCVDINPAVATKVSDRGTGQAVGVVADVGLFLDLLSKALA</sequence>
<dbReference type="NCBIfam" id="TIGR00300">
    <property type="entry name" value="TIGR00300 family protein"/>
    <property type="match status" value="1"/>
</dbReference>
<dbReference type="AlphaFoldDB" id="Q01UV5"/>
<dbReference type="InterPro" id="IPR048964">
    <property type="entry name" value="ArgZ/ArgE-like_C_1st"/>
</dbReference>
<dbReference type="SUPFAM" id="SSF52467">
    <property type="entry name" value="DHS-like NAD/FAD-binding domain"/>
    <property type="match status" value="1"/>
</dbReference>
<feature type="domain" description="Arginine dihydrolase ArgZ/ArgE-like C-terminal first subdomain" evidence="8">
    <location>
        <begin position="104"/>
        <end position="184"/>
    </location>
</feature>
<reference evidence="9" key="1">
    <citation type="submission" date="2006-10" db="EMBL/GenBank/DDBJ databases">
        <title>Complete sequence of Solibacter usitatus Ellin6076.</title>
        <authorList>
            <consortium name="US DOE Joint Genome Institute"/>
            <person name="Copeland A."/>
            <person name="Lucas S."/>
            <person name="Lapidus A."/>
            <person name="Barry K."/>
            <person name="Detter J.C."/>
            <person name="Glavina del Rio T."/>
            <person name="Hammon N."/>
            <person name="Israni S."/>
            <person name="Dalin E."/>
            <person name="Tice H."/>
            <person name="Pitluck S."/>
            <person name="Thompson L.S."/>
            <person name="Brettin T."/>
            <person name="Bruce D."/>
            <person name="Han C."/>
            <person name="Tapia R."/>
            <person name="Gilna P."/>
            <person name="Schmutz J."/>
            <person name="Larimer F."/>
            <person name="Land M."/>
            <person name="Hauser L."/>
            <person name="Kyrpides N."/>
            <person name="Mikhailova N."/>
            <person name="Janssen P.H."/>
            <person name="Kuske C.R."/>
            <person name="Richardson P."/>
        </authorList>
    </citation>
    <scope>NUCLEOTIDE SEQUENCE</scope>
    <source>
        <strain evidence="9">Ellin6076</strain>
    </source>
</reference>
<evidence type="ECO:0000256" key="4">
    <source>
        <dbReference type="ARBA" id="ARBA00023239"/>
    </source>
</evidence>
<evidence type="ECO:0000256" key="2">
    <source>
        <dbReference type="ARBA" id="ARBA00022741"/>
    </source>
</evidence>
<evidence type="ECO:0000256" key="3">
    <source>
        <dbReference type="ARBA" id="ARBA00023027"/>
    </source>
</evidence>
<dbReference type="GO" id="GO:0008473">
    <property type="term" value="F:ornithine cyclodeaminase activity"/>
    <property type="evidence" value="ECO:0007669"/>
    <property type="project" value="UniProtKB-EC"/>
</dbReference>
<dbReference type="Pfam" id="PF21571">
    <property type="entry name" value="ArgZ-like_C_1st"/>
    <property type="match status" value="1"/>
</dbReference>
<evidence type="ECO:0000259" key="6">
    <source>
        <dbReference type="Pfam" id="PF04455"/>
    </source>
</evidence>
<proteinExistence type="predicted"/>
<protein>
    <recommendedName>
        <fullName evidence="5">ornithine cyclodeaminase</fullName>
        <ecNumber evidence="5">4.3.1.12</ecNumber>
    </recommendedName>
</protein>
<dbReference type="Gene3D" id="3.40.50.10690">
    <property type="entry name" value="putative lor/sdh protein like domains"/>
    <property type="match status" value="1"/>
</dbReference>
<name>Q01UV5_SOLUE</name>
<organism evidence="9">
    <name type="scientific">Solibacter usitatus (strain Ellin6076)</name>
    <dbReference type="NCBI Taxonomy" id="234267"/>
    <lineage>
        <taxon>Bacteria</taxon>
        <taxon>Pseudomonadati</taxon>
        <taxon>Acidobacteriota</taxon>
        <taxon>Terriglobia</taxon>
        <taxon>Bryobacterales</taxon>
        <taxon>Solibacteraceae</taxon>
        <taxon>Candidatus Solibacter</taxon>
    </lineage>
</organism>
<evidence type="ECO:0000313" key="9">
    <source>
        <dbReference type="EMBL" id="ABJ86565.1"/>
    </source>
</evidence>
<gene>
    <name evidence="9" type="ordered locus">Acid_5618</name>
</gene>
<evidence type="ECO:0000259" key="7">
    <source>
        <dbReference type="Pfam" id="PF21570"/>
    </source>
</evidence>
<evidence type="ECO:0000256" key="1">
    <source>
        <dbReference type="ARBA" id="ARBA00001911"/>
    </source>
</evidence>
<dbReference type="GO" id="GO:0000166">
    <property type="term" value="F:nucleotide binding"/>
    <property type="evidence" value="ECO:0007669"/>
    <property type="project" value="UniProtKB-KW"/>
</dbReference>
<accession>Q01UV5</accession>
<dbReference type="Pfam" id="PF21570">
    <property type="entry name" value="ArgZ-like_C_2nd"/>
    <property type="match status" value="1"/>
</dbReference>